<protein>
    <recommendedName>
        <fullName evidence="5">DUF218 domain-containing protein</fullName>
    </recommendedName>
</protein>
<comment type="caution">
    <text evidence="3">The sequence shown here is derived from an EMBL/GenBank/DDBJ whole genome shotgun (WGS) entry which is preliminary data.</text>
</comment>
<gene>
    <name evidence="3" type="ORF">BD324DRAFT_583273</name>
</gene>
<dbReference type="GeneID" id="33555419"/>
<dbReference type="FunCoup" id="A0A1Y1U8L4">
    <property type="interactions" value="9"/>
</dbReference>
<dbReference type="AlphaFoldDB" id="A0A1Y1U8L4"/>
<keyword evidence="2" id="KW-0812">Transmembrane</keyword>
<dbReference type="OrthoDB" id="4347at2759"/>
<organism evidence="3 4">
    <name type="scientific">Kockovaella imperatae</name>
    <dbReference type="NCBI Taxonomy" id="4999"/>
    <lineage>
        <taxon>Eukaryota</taxon>
        <taxon>Fungi</taxon>
        <taxon>Dikarya</taxon>
        <taxon>Basidiomycota</taxon>
        <taxon>Agaricomycotina</taxon>
        <taxon>Tremellomycetes</taxon>
        <taxon>Tremellales</taxon>
        <taxon>Cuniculitremaceae</taxon>
        <taxon>Kockovaella</taxon>
    </lineage>
</organism>
<dbReference type="PANTHER" id="PTHR28110">
    <property type="entry name" value="TRANSMEMBRANE PROTEIN"/>
    <property type="match status" value="1"/>
</dbReference>
<evidence type="ECO:0008006" key="5">
    <source>
        <dbReference type="Google" id="ProtNLM"/>
    </source>
</evidence>
<accession>A0A1Y1U8L4</accession>
<dbReference type="EMBL" id="NBSH01000014">
    <property type="protein sequence ID" value="ORX34380.1"/>
    <property type="molecule type" value="Genomic_DNA"/>
</dbReference>
<dbReference type="RefSeq" id="XP_021868643.1">
    <property type="nucleotide sequence ID" value="XM_022013611.1"/>
</dbReference>
<keyword evidence="2" id="KW-0472">Membrane</keyword>
<proteinExistence type="predicted"/>
<dbReference type="PANTHER" id="PTHR28110:SF1">
    <property type="entry name" value="TRANSMEMBRANE PROTEIN"/>
    <property type="match status" value="1"/>
</dbReference>
<evidence type="ECO:0000256" key="1">
    <source>
        <dbReference type="SAM" id="MobiDB-lite"/>
    </source>
</evidence>
<dbReference type="InParanoid" id="A0A1Y1U8L4"/>
<feature type="transmembrane region" description="Helical" evidence="2">
    <location>
        <begin position="41"/>
        <end position="64"/>
    </location>
</feature>
<evidence type="ECO:0000256" key="2">
    <source>
        <dbReference type="SAM" id="Phobius"/>
    </source>
</evidence>
<sequence length="394" mass="44459">MLPLPGSSKRRARPSYPYPPQSPSTTSLINLLRTRTRLTNLAVFILCLTLIISLLFNVSGYLAGSERRMRSSSMGYGYGYDGVEDAKTHVPASIEATIDRDPKLGLLDHLILVPGHALWIGHDAVSVEDDEDWILEPIQKGGSVKTYIQHVREGVKQLKEDEKALLVFSGGATRPPPSPLLTESQTYLSLAQTLSLIPSTPFPPHSTASNHDPLPLNARTTTEEYALDSYENLLFALARFKEFTGRWPVKITVVGYGMKRRRFEQLHRAAIRFPLEHFDYVGIDDEGDTTEHYAGELQYGFGPFVHNPSGCHPPLSTKRLLRNPFIRYHPYHTSVPELSDLFEWCPPTRSVDLPAAEQEGWDLKDGGAVVEGFEIFRGWVPWDEDLTTWDRERY</sequence>
<dbReference type="Proteomes" id="UP000193218">
    <property type="component" value="Unassembled WGS sequence"/>
</dbReference>
<keyword evidence="2" id="KW-1133">Transmembrane helix</keyword>
<evidence type="ECO:0000313" key="4">
    <source>
        <dbReference type="Proteomes" id="UP000193218"/>
    </source>
</evidence>
<name>A0A1Y1U8L4_9TREE</name>
<feature type="region of interest" description="Disordered" evidence="1">
    <location>
        <begin position="1"/>
        <end position="24"/>
    </location>
</feature>
<dbReference type="GO" id="GO:0005737">
    <property type="term" value="C:cytoplasm"/>
    <property type="evidence" value="ECO:0007669"/>
    <property type="project" value="TreeGrafter"/>
</dbReference>
<dbReference type="InterPro" id="IPR055323">
    <property type="entry name" value="C57A10.07/YOR238W"/>
</dbReference>
<keyword evidence="4" id="KW-1185">Reference proteome</keyword>
<reference evidence="3 4" key="1">
    <citation type="submission" date="2017-03" db="EMBL/GenBank/DDBJ databases">
        <title>Widespread Adenine N6-methylation of Active Genes in Fungi.</title>
        <authorList>
            <consortium name="DOE Joint Genome Institute"/>
            <person name="Mondo S.J."/>
            <person name="Dannebaum R.O."/>
            <person name="Kuo R.C."/>
            <person name="Louie K.B."/>
            <person name="Bewick A.J."/>
            <person name="Labutti K."/>
            <person name="Haridas S."/>
            <person name="Kuo A."/>
            <person name="Salamov A."/>
            <person name="Ahrendt S.R."/>
            <person name="Lau R."/>
            <person name="Bowen B.P."/>
            <person name="Lipzen A."/>
            <person name="Sullivan W."/>
            <person name="Andreopoulos W.B."/>
            <person name="Clum A."/>
            <person name="Lindquist E."/>
            <person name="Daum C."/>
            <person name="Northen T.R."/>
            <person name="Ramamoorthy G."/>
            <person name="Schmitz R.J."/>
            <person name="Gryganskyi A."/>
            <person name="Culley D."/>
            <person name="Magnuson J."/>
            <person name="James T.Y."/>
            <person name="O'Malley M.A."/>
            <person name="Stajich J.E."/>
            <person name="Spatafora J.W."/>
            <person name="Visel A."/>
            <person name="Grigoriev I.V."/>
        </authorList>
    </citation>
    <scope>NUCLEOTIDE SEQUENCE [LARGE SCALE GENOMIC DNA]</scope>
    <source>
        <strain evidence="3 4">NRRL Y-17943</strain>
    </source>
</reference>
<evidence type="ECO:0000313" key="3">
    <source>
        <dbReference type="EMBL" id="ORX34380.1"/>
    </source>
</evidence>